<keyword evidence="1" id="KW-1133">Transmembrane helix</keyword>
<keyword evidence="2" id="KW-0732">Signal</keyword>
<keyword evidence="4" id="KW-1185">Reference proteome</keyword>
<evidence type="ECO:0000256" key="2">
    <source>
        <dbReference type="SAM" id="SignalP"/>
    </source>
</evidence>
<proteinExistence type="predicted"/>
<sequence>MGLQISWAAVVVVVLCCGSLASLYRGGCRQESATSELEAPDCYFCSLSLGVVYGGTDECVVPSPRGVSEVQGGSACGPSTLWRSEMVVFGVRADGCFGIVFDTAGSAGVLSGPTWLWVVALLFSTALTVGCCPGEGCSQDYFRLVSAGCCAISGLRYAVVVLASAFWWVSQNDALVVLVEVLPGPACVAAALLVAGKAFVAGDLGVEHGGTGGSSCGAWSGIVERGGGVLAIEKALWGSVLHFP</sequence>
<feature type="non-terminal residue" evidence="3">
    <location>
        <position position="1"/>
    </location>
</feature>
<keyword evidence="1" id="KW-0812">Transmembrane</keyword>
<feature type="transmembrane region" description="Helical" evidence="1">
    <location>
        <begin position="114"/>
        <end position="132"/>
    </location>
</feature>
<reference evidence="3" key="1">
    <citation type="submission" date="2017-07" db="EMBL/GenBank/DDBJ databases">
        <title>Taro Niue Genome Assembly and Annotation.</title>
        <authorList>
            <person name="Atibalentja N."/>
            <person name="Keating K."/>
            <person name="Fields C.J."/>
        </authorList>
    </citation>
    <scope>NUCLEOTIDE SEQUENCE</scope>
    <source>
        <strain evidence="3">Niue_2</strain>
        <tissue evidence="3">Leaf</tissue>
    </source>
</reference>
<keyword evidence="1" id="KW-0472">Membrane</keyword>
<evidence type="ECO:0000256" key="1">
    <source>
        <dbReference type="SAM" id="Phobius"/>
    </source>
</evidence>
<dbReference type="Proteomes" id="UP000652761">
    <property type="component" value="Unassembled WGS sequence"/>
</dbReference>
<gene>
    <name evidence="3" type="ORF">Taro_000635</name>
</gene>
<feature type="transmembrane region" description="Helical" evidence="1">
    <location>
        <begin position="144"/>
        <end position="168"/>
    </location>
</feature>
<accession>A0A843T7P1</accession>
<feature type="transmembrane region" description="Helical" evidence="1">
    <location>
        <begin position="174"/>
        <end position="195"/>
    </location>
</feature>
<dbReference type="EMBL" id="NMUH01000012">
    <property type="protein sequence ID" value="MQL68342.1"/>
    <property type="molecule type" value="Genomic_DNA"/>
</dbReference>
<organism evidence="3 4">
    <name type="scientific">Colocasia esculenta</name>
    <name type="common">Wild taro</name>
    <name type="synonym">Arum esculentum</name>
    <dbReference type="NCBI Taxonomy" id="4460"/>
    <lineage>
        <taxon>Eukaryota</taxon>
        <taxon>Viridiplantae</taxon>
        <taxon>Streptophyta</taxon>
        <taxon>Embryophyta</taxon>
        <taxon>Tracheophyta</taxon>
        <taxon>Spermatophyta</taxon>
        <taxon>Magnoliopsida</taxon>
        <taxon>Liliopsida</taxon>
        <taxon>Araceae</taxon>
        <taxon>Aroideae</taxon>
        <taxon>Colocasieae</taxon>
        <taxon>Colocasia</taxon>
    </lineage>
</organism>
<evidence type="ECO:0000313" key="3">
    <source>
        <dbReference type="EMBL" id="MQL68342.1"/>
    </source>
</evidence>
<feature type="chain" id="PRO_5032428219" evidence="2">
    <location>
        <begin position="22"/>
        <end position="244"/>
    </location>
</feature>
<protein>
    <submittedName>
        <fullName evidence="3">Uncharacterized protein</fullName>
    </submittedName>
</protein>
<name>A0A843T7P1_COLES</name>
<dbReference type="AlphaFoldDB" id="A0A843T7P1"/>
<comment type="caution">
    <text evidence="3">The sequence shown here is derived from an EMBL/GenBank/DDBJ whole genome shotgun (WGS) entry which is preliminary data.</text>
</comment>
<evidence type="ECO:0000313" key="4">
    <source>
        <dbReference type="Proteomes" id="UP000652761"/>
    </source>
</evidence>
<feature type="signal peptide" evidence="2">
    <location>
        <begin position="1"/>
        <end position="21"/>
    </location>
</feature>